<evidence type="ECO:0000256" key="9">
    <source>
        <dbReference type="ARBA" id="ARBA00022989"/>
    </source>
</evidence>
<evidence type="ECO:0000256" key="14">
    <source>
        <dbReference type="ARBA" id="ARBA00047951"/>
    </source>
</evidence>
<sequence>MSAKRSSAHLILVCPAHSVGSLQDLFSTHNNFSFHSEKVRYILHRIIATRQPRVTRQPTWLPSYSTTVANSNHGISSPSNLLDQDVEDIESLADPEIKDNGLSVGQRTARNAKKHRHRDMAYEGDADWEILMHEQGFLVSHQVVDVLVNGNCGTHMYNKGLSDTTALPKNPHCQNKCGNLTIPYPFGIGEKCYLAERYAVTCNHSTNSAYLDFFESQVFNISESDLLIDAFPVLDLEFNKSSGANPLGSPEVSSGSYFIFPRARNKLVVVACDAYAYIVDSKTKNLVTGCATFCNRTDIVPPSSTSSCAGIHCCQTSIPKDISNFSIQVHSMNTDKKSWASDNCNAYFIAHKDFNGFDKSTNFSNCAKDHIFSDTVPVILEWAVGNTSCKNANRTKGYACRENSDCVEAAGGGAYRCRCKRGYKGNPYIKQGCKDVNECTSKDKNDCPEKTVCVNTIGSYHCKIEPRRHRFMPIYLGTALAISFLILVAVCLWLSREHKKRMDKKSKQKFFKRNGGLLLQHHISSTRGSTPQTKLFVREDLKKATDNYNENRILGKGGLGTVYKGMLSDGSVIAVKKSNIVDKNQVDQFINEVFILSQISHRHIVKLLGCCLETEVPLLVYEYISNGTLYHHLHVEPNISSISWENRLRIAVEVAGALSYLHSCVTTAIFHRDIKSSNILLDENYRAVVSDFGLSRSVPIDKTHLTTLVGGTFGYLDPEYFRSGQLNDKSDVYAFGVVLAELLTGQQAVSSKTDVGLVLRFRSAIKENSLFGILEKRIATEGPEEEILAVAKLAKRCLKLTARKRPCMKEVAAELDGLTRIKLHKICKQTSRDTCCSISARSFSWTNETLGEDDENI</sequence>
<dbReference type="InterPro" id="IPR001245">
    <property type="entry name" value="Ser-Thr/Tyr_kinase_cat_dom"/>
</dbReference>
<keyword evidence="5" id="KW-0732">Signal</keyword>
<keyword evidence="7 17" id="KW-0418">Kinase</keyword>
<evidence type="ECO:0000256" key="4">
    <source>
        <dbReference type="ARBA" id="ARBA00022692"/>
    </source>
</evidence>
<dbReference type="Proteomes" id="UP001604277">
    <property type="component" value="Unassembled WGS sequence"/>
</dbReference>
<evidence type="ECO:0000256" key="13">
    <source>
        <dbReference type="ARBA" id="ARBA00047558"/>
    </source>
</evidence>
<dbReference type="GO" id="GO:0004674">
    <property type="term" value="F:protein serine/threonine kinase activity"/>
    <property type="evidence" value="ECO:0007669"/>
    <property type="project" value="UniProtKB-KW"/>
</dbReference>
<dbReference type="FunFam" id="3.30.200.20:FF:000043">
    <property type="entry name" value="Wall-associated receptor kinase 2"/>
    <property type="match status" value="1"/>
</dbReference>
<proteinExistence type="predicted"/>
<dbReference type="FunFam" id="1.10.510.10:FF:000084">
    <property type="entry name" value="Wall-associated receptor kinase 2"/>
    <property type="match status" value="1"/>
</dbReference>
<keyword evidence="9 15" id="KW-1133">Transmembrane helix</keyword>
<dbReference type="GO" id="GO:0005524">
    <property type="term" value="F:ATP binding"/>
    <property type="evidence" value="ECO:0007669"/>
    <property type="project" value="UniProtKB-KW"/>
</dbReference>
<dbReference type="InterPro" id="IPR000719">
    <property type="entry name" value="Prot_kinase_dom"/>
</dbReference>
<dbReference type="Pfam" id="PF07645">
    <property type="entry name" value="EGF_CA"/>
    <property type="match status" value="1"/>
</dbReference>
<dbReference type="SMART" id="SM00220">
    <property type="entry name" value="S_TKc"/>
    <property type="match status" value="1"/>
</dbReference>
<dbReference type="InterPro" id="IPR049883">
    <property type="entry name" value="NOTCH1_EGF-like"/>
</dbReference>
<evidence type="ECO:0000313" key="18">
    <source>
        <dbReference type="Proteomes" id="UP001604277"/>
    </source>
</evidence>
<dbReference type="GO" id="GO:0016020">
    <property type="term" value="C:membrane"/>
    <property type="evidence" value="ECO:0007669"/>
    <property type="project" value="UniProtKB-SubCell"/>
</dbReference>
<keyword evidence="4 15" id="KW-0812">Transmembrane</keyword>
<evidence type="ECO:0000256" key="8">
    <source>
        <dbReference type="ARBA" id="ARBA00022840"/>
    </source>
</evidence>
<keyword evidence="18" id="KW-1185">Reference proteome</keyword>
<dbReference type="CDD" id="cd00054">
    <property type="entry name" value="EGF_CA"/>
    <property type="match status" value="1"/>
</dbReference>
<evidence type="ECO:0000256" key="2">
    <source>
        <dbReference type="ARBA" id="ARBA00022527"/>
    </source>
</evidence>
<dbReference type="AlphaFoldDB" id="A0ABD1QCD0"/>
<dbReference type="InterPro" id="IPR018097">
    <property type="entry name" value="EGF_Ca-bd_CS"/>
</dbReference>
<accession>A0ABD1QCD0</accession>
<dbReference type="PROSITE" id="PS00108">
    <property type="entry name" value="PROTEIN_KINASE_ST"/>
    <property type="match status" value="1"/>
</dbReference>
<keyword evidence="17" id="KW-0675">Receptor</keyword>
<comment type="catalytic activity">
    <reaction evidence="13">
        <text>L-seryl-[protein] + ATP = O-phospho-L-seryl-[protein] + ADP + H(+)</text>
        <dbReference type="Rhea" id="RHEA:17989"/>
        <dbReference type="Rhea" id="RHEA-COMP:9863"/>
        <dbReference type="Rhea" id="RHEA-COMP:11604"/>
        <dbReference type="ChEBI" id="CHEBI:15378"/>
        <dbReference type="ChEBI" id="CHEBI:29999"/>
        <dbReference type="ChEBI" id="CHEBI:30616"/>
        <dbReference type="ChEBI" id="CHEBI:83421"/>
        <dbReference type="ChEBI" id="CHEBI:456216"/>
    </reaction>
</comment>
<feature type="domain" description="Protein kinase" evidence="16">
    <location>
        <begin position="548"/>
        <end position="818"/>
    </location>
</feature>
<evidence type="ECO:0000256" key="10">
    <source>
        <dbReference type="ARBA" id="ARBA00023136"/>
    </source>
</evidence>
<comment type="catalytic activity">
    <reaction evidence="14">
        <text>L-threonyl-[protein] + ATP = O-phospho-L-threonyl-[protein] + ADP + H(+)</text>
        <dbReference type="Rhea" id="RHEA:46608"/>
        <dbReference type="Rhea" id="RHEA-COMP:11060"/>
        <dbReference type="Rhea" id="RHEA-COMP:11605"/>
        <dbReference type="ChEBI" id="CHEBI:15378"/>
        <dbReference type="ChEBI" id="CHEBI:30013"/>
        <dbReference type="ChEBI" id="CHEBI:30616"/>
        <dbReference type="ChEBI" id="CHEBI:61977"/>
        <dbReference type="ChEBI" id="CHEBI:456216"/>
    </reaction>
</comment>
<dbReference type="PROSITE" id="PS50011">
    <property type="entry name" value="PROTEIN_KINASE_DOM"/>
    <property type="match status" value="1"/>
</dbReference>
<gene>
    <name evidence="17" type="ORF">Fot_49604</name>
</gene>
<dbReference type="SUPFAM" id="SSF56112">
    <property type="entry name" value="Protein kinase-like (PK-like)"/>
    <property type="match status" value="1"/>
</dbReference>
<evidence type="ECO:0000256" key="3">
    <source>
        <dbReference type="ARBA" id="ARBA00022679"/>
    </source>
</evidence>
<keyword evidence="11" id="KW-1015">Disulfide bond</keyword>
<dbReference type="Pfam" id="PF07714">
    <property type="entry name" value="PK_Tyr_Ser-Thr"/>
    <property type="match status" value="1"/>
</dbReference>
<dbReference type="InterPro" id="IPR045274">
    <property type="entry name" value="WAK-like"/>
</dbReference>
<evidence type="ECO:0000313" key="17">
    <source>
        <dbReference type="EMBL" id="KAL2473868.1"/>
    </source>
</evidence>
<evidence type="ECO:0000256" key="6">
    <source>
        <dbReference type="ARBA" id="ARBA00022741"/>
    </source>
</evidence>
<keyword evidence="3" id="KW-0808">Transferase</keyword>
<reference evidence="18" key="1">
    <citation type="submission" date="2024-07" db="EMBL/GenBank/DDBJ databases">
        <title>Two chromosome-level genome assemblies of Korean endemic species Abeliophyllum distichum and Forsythia ovata (Oleaceae).</title>
        <authorList>
            <person name="Jang H."/>
        </authorList>
    </citation>
    <scope>NUCLEOTIDE SEQUENCE [LARGE SCALE GENOMIC DNA]</scope>
</reference>
<evidence type="ECO:0000256" key="5">
    <source>
        <dbReference type="ARBA" id="ARBA00022729"/>
    </source>
</evidence>
<evidence type="ECO:0000259" key="16">
    <source>
        <dbReference type="PROSITE" id="PS50011"/>
    </source>
</evidence>
<dbReference type="PROSITE" id="PS01187">
    <property type="entry name" value="EGF_CA"/>
    <property type="match status" value="1"/>
</dbReference>
<protein>
    <submittedName>
        <fullName evidence="17">Wall-associated receptor kinase 2</fullName>
    </submittedName>
</protein>
<dbReference type="InterPro" id="IPR025287">
    <property type="entry name" value="WAK_GUB"/>
</dbReference>
<name>A0ABD1QCD0_9LAMI</name>
<feature type="transmembrane region" description="Helical" evidence="15">
    <location>
        <begin position="472"/>
        <end position="495"/>
    </location>
</feature>
<organism evidence="17 18">
    <name type="scientific">Forsythia ovata</name>
    <dbReference type="NCBI Taxonomy" id="205694"/>
    <lineage>
        <taxon>Eukaryota</taxon>
        <taxon>Viridiplantae</taxon>
        <taxon>Streptophyta</taxon>
        <taxon>Embryophyta</taxon>
        <taxon>Tracheophyta</taxon>
        <taxon>Spermatophyta</taxon>
        <taxon>Magnoliopsida</taxon>
        <taxon>eudicotyledons</taxon>
        <taxon>Gunneridae</taxon>
        <taxon>Pentapetalae</taxon>
        <taxon>asterids</taxon>
        <taxon>lamiids</taxon>
        <taxon>Lamiales</taxon>
        <taxon>Oleaceae</taxon>
        <taxon>Forsythieae</taxon>
        <taxon>Forsythia</taxon>
    </lineage>
</organism>
<comment type="subcellular location">
    <subcellularLocation>
        <location evidence="1">Membrane</location>
        <topology evidence="1">Single-pass type I membrane protein</topology>
    </subcellularLocation>
</comment>
<keyword evidence="2" id="KW-0723">Serine/threonine-protein kinase</keyword>
<keyword evidence="6" id="KW-0547">Nucleotide-binding</keyword>
<dbReference type="Gene3D" id="3.30.200.20">
    <property type="entry name" value="Phosphorylase Kinase, domain 1"/>
    <property type="match status" value="1"/>
</dbReference>
<dbReference type="Gene3D" id="1.10.510.10">
    <property type="entry name" value="Transferase(Phosphotransferase) domain 1"/>
    <property type="match status" value="1"/>
</dbReference>
<comment type="caution">
    <text evidence="17">The sequence shown here is derived from an EMBL/GenBank/DDBJ whole genome shotgun (WGS) entry which is preliminary data.</text>
</comment>
<evidence type="ECO:0000256" key="12">
    <source>
        <dbReference type="ARBA" id="ARBA00023180"/>
    </source>
</evidence>
<keyword evidence="12" id="KW-0325">Glycoprotein</keyword>
<evidence type="ECO:0000256" key="7">
    <source>
        <dbReference type="ARBA" id="ARBA00022777"/>
    </source>
</evidence>
<evidence type="ECO:0000256" key="15">
    <source>
        <dbReference type="SAM" id="Phobius"/>
    </source>
</evidence>
<dbReference type="Gene3D" id="2.10.25.10">
    <property type="entry name" value="Laminin"/>
    <property type="match status" value="2"/>
</dbReference>
<keyword evidence="8" id="KW-0067">ATP-binding</keyword>
<dbReference type="InterPro" id="IPR011009">
    <property type="entry name" value="Kinase-like_dom_sf"/>
</dbReference>
<dbReference type="PANTHER" id="PTHR27005:SF353">
    <property type="entry name" value="WALL-ASSOCIATED RECEPTOR KINASE-LIKE 22"/>
    <property type="match status" value="1"/>
</dbReference>
<evidence type="ECO:0000256" key="1">
    <source>
        <dbReference type="ARBA" id="ARBA00004479"/>
    </source>
</evidence>
<dbReference type="CDD" id="cd14066">
    <property type="entry name" value="STKc_IRAK"/>
    <property type="match status" value="1"/>
</dbReference>
<keyword evidence="10 15" id="KW-0472">Membrane</keyword>
<dbReference type="PANTHER" id="PTHR27005">
    <property type="entry name" value="WALL-ASSOCIATED RECEPTOR KINASE-LIKE 21"/>
    <property type="match status" value="1"/>
</dbReference>
<dbReference type="InterPro" id="IPR008271">
    <property type="entry name" value="Ser/Thr_kinase_AS"/>
</dbReference>
<dbReference type="Pfam" id="PF13947">
    <property type="entry name" value="GUB_WAK_bind"/>
    <property type="match status" value="1"/>
</dbReference>
<dbReference type="EMBL" id="JBFOLJ010000015">
    <property type="protein sequence ID" value="KAL2473868.1"/>
    <property type="molecule type" value="Genomic_DNA"/>
</dbReference>
<evidence type="ECO:0000256" key="11">
    <source>
        <dbReference type="ARBA" id="ARBA00023157"/>
    </source>
</evidence>